<dbReference type="Proteomes" id="UP000568050">
    <property type="component" value="Unassembled WGS sequence"/>
</dbReference>
<keyword evidence="4 6" id="KW-0472">Membrane</keyword>
<feature type="transmembrane region" description="Helical" evidence="6">
    <location>
        <begin position="360"/>
        <end position="387"/>
    </location>
</feature>
<evidence type="ECO:0000256" key="3">
    <source>
        <dbReference type="ARBA" id="ARBA00022989"/>
    </source>
</evidence>
<dbReference type="RefSeq" id="WP_183377017.1">
    <property type="nucleotide sequence ID" value="NZ_CBCSFZ010000046.1"/>
</dbReference>
<feature type="transmembrane region" description="Helical" evidence="6">
    <location>
        <begin position="428"/>
        <end position="447"/>
    </location>
</feature>
<evidence type="ECO:0000313" key="9">
    <source>
        <dbReference type="Proteomes" id="UP000568050"/>
    </source>
</evidence>
<dbReference type="PANTHER" id="PTHR23523">
    <property type="match status" value="1"/>
</dbReference>
<feature type="transmembrane region" description="Helical" evidence="6">
    <location>
        <begin position="42"/>
        <end position="63"/>
    </location>
</feature>
<evidence type="ECO:0000256" key="5">
    <source>
        <dbReference type="SAM" id="MobiDB-lite"/>
    </source>
</evidence>
<feature type="region of interest" description="Disordered" evidence="5">
    <location>
        <begin position="1"/>
        <end position="32"/>
    </location>
</feature>
<evidence type="ECO:0000256" key="6">
    <source>
        <dbReference type="SAM" id="Phobius"/>
    </source>
</evidence>
<feature type="transmembrane region" description="Helical" evidence="6">
    <location>
        <begin position="399"/>
        <end position="422"/>
    </location>
</feature>
<dbReference type="InterPro" id="IPR036259">
    <property type="entry name" value="MFS_trans_sf"/>
</dbReference>
<feature type="domain" description="Major facilitator superfamily (MFS) profile" evidence="7">
    <location>
        <begin position="52"/>
        <end position="451"/>
    </location>
</feature>
<protein>
    <submittedName>
        <fullName evidence="8">CP family cyanate transporter-like MFS transporter</fullName>
    </submittedName>
</protein>
<comment type="subcellular location">
    <subcellularLocation>
        <location evidence="1">Cell membrane</location>
        <topology evidence="1">Multi-pass membrane protein</topology>
    </subcellularLocation>
</comment>
<dbReference type="GO" id="GO:0022857">
    <property type="term" value="F:transmembrane transporter activity"/>
    <property type="evidence" value="ECO:0007669"/>
    <property type="project" value="InterPro"/>
</dbReference>
<feature type="transmembrane region" description="Helical" evidence="6">
    <location>
        <begin position="138"/>
        <end position="164"/>
    </location>
</feature>
<evidence type="ECO:0000313" key="8">
    <source>
        <dbReference type="EMBL" id="MBB3023667.1"/>
    </source>
</evidence>
<evidence type="ECO:0000256" key="2">
    <source>
        <dbReference type="ARBA" id="ARBA00022692"/>
    </source>
</evidence>
<feature type="transmembrane region" description="Helical" evidence="6">
    <location>
        <begin position="328"/>
        <end position="354"/>
    </location>
</feature>
<dbReference type="Pfam" id="PF07690">
    <property type="entry name" value="MFS_1"/>
    <property type="match status" value="1"/>
</dbReference>
<dbReference type="EMBL" id="JACHWP010000009">
    <property type="protein sequence ID" value="MBB3023667.1"/>
    <property type="molecule type" value="Genomic_DNA"/>
</dbReference>
<organism evidence="8 9">
    <name type="scientific">Helcobacillus massiliensis</name>
    <dbReference type="NCBI Taxonomy" id="521392"/>
    <lineage>
        <taxon>Bacteria</taxon>
        <taxon>Bacillati</taxon>
        <taxon>Actinomycetota</taxon>
        <taxon>Actinomycetes</taxon>
        <taxon>Micrococcales</taxon>
        <taxon>Dermabacteraceae</taxon>
        <taxon>Helcobacillus</taxon>
    </lineage>
</organism>
<evidence type="ECO:0000256" key="1">
    <source>
        <dbReference type="ARBA" id="ARBA00004651"/>
    </source>
</evidence>
<dbReference type="InterPro" id="IPR011701">
    <property type="entry name" value="MFS"/>
</dbReference>
<dbReference type="GO" id="GO:0005886">
    <property type="term" value="C:plasma membrane"/>
    <property type="evidence" value="ECO:0007669"/>
    <property type="project" value="UniProtKB-SubCell"/>
</dbReference>
<dbReference type="AlphaFoldDB" id="A0A839R1B4"/>
<comment type="caution">
    <text evidence="8">The sequence shown here is derived from an EMBL/GenBank/DDBJ whole genome shotgun (WGS) entry which is preliminary data.</text>
</comment>
<dbReference type="PROSITE" id="PS50850">
    <property type="entry name" value="MFS"/>
    <property type="match status" value="1"/>
</dbReference>
<dbReference type="PANTHER" id="PTHR23523:SF2">
    <property type="entry name" value="2-NITROIMIDAZOLE TRANSPORTER"/>
    <property type="match status" value="1"/>
</dbReference>
<accession>A0A839R1B4</accession>
<feature type="transmembrane region" description="Helical" evidence="6">
    <location>
        <begin position="176"/>
        <end position="197"/>
    </location>
</feature>
<feature type="transmembrane region" description="Helical" evidence="6">
    <location>
        <begin position="293"/>
        <end position="316"/>
    </location>
</feature>
<keyword evidence="2 6" id="KW-0812">Transmembrane</keyword>
<proteinExistence type="predicted"/>
<name>A0A839R1B4_9MICO</name>
<gene>
    <name evidence="8" type="ORF">FHX50_001964</name>
</gene>
<dbReference type="Gene3D" id="1.20.1250.20">
    <property type="entry name" value="MFS general substrate transporter like domains"/>
    <property type="match status" value="1"/>
</dbReference>
<keyword evidence="9" id="KW-1185">Reference proteome</keyword>
<dbReference type="SUPFAM" id="SSF103473">
    <property type="entry name" value="MFS general substrate transporter"/>
    <property type="match status" value="1"/>
</dbReference>
<sequence length="467" mass="48244">MTEKPSDASQSPARSTRKPARSSRFTRAAARRSSRRAARLPFGRRGVGPLLALVAVAVAALNLRPGISSLGPVLGTVLEEFGVSSSAGGLLTAIPGLCFAVLGVLAVPIGRRLGLSGAVMVGFAVLVLGILARPFVGSIWLFAGCTILIAGGIALGNVLLPAWIKRHGGERTVRLMTLYTTLLGLGGAVGPLSALLVRAGDREPIEVLGLAAWQSALLIWVVAAAAAAVVWAAVWATTRYDFPADPPSPDGARPVRVPLWRSSTARWMMLMFGLQSMQAYVQMGWMPVMMMDAGISSVVAVWTVFVTNGLGMVGGVVMPTVIHRSRRLAPIIASFGLLTAAGYGAVLLLIAVGADGFGDSAALVALVCALILGVGGWSFPTAIAMIPARSHDPAVTARLSGFVQPIGYLLAAAGPFLVGVGIDRIGSWPPVITALVVAGFALAFAGWRSASGAFVDDQLAEVADARS</sequence>
<feature type="transmembrane region" description="Helical" evidence="6">
    <location>
        <begin position="113"/>
        <end position="132"/>
    </location>
</feature>
<evidence type="ECO:0000256" key="4">
    <source>
        <dbReference type="ARBA" id="ARBA00023136"/>
    </source>
</evidence>
<evidence type="ECO:0000259" key="7">
    <source>
        <dbReference type="PROSITE" id="PS50850"/>
    </source>
</evidence>
<keyword evidence="3 6" id="KW-1133">Transmembrane helix</keyword>
<feature type="transmembrane region" description="Helical" evidence="6">
    <location>
        <begin position="217"/>
        <end position="238"/>
    </location>
</feature>
<reference evidence="8 9" key="1">
    <citation type="submission" date="2020-08" db="EMBL/GenBank/DDBJ databases">
        <title>Sequencing the genomes of 1000 actinobacteria strains.</title>
        <authorList>
            <person name="Klenk H.-P."/>
        </authorList>
    </citation>
    <scope>NUCLEOTIDE SEQUENCE [LARGE SCALE GENOMIC DNA]</scope>
    <source>
        <strain evidence="8 9">DSM 23040</strain>
    </source>
</reference>
<dbReference type="InterPro" id="IPR052524">
    <property type="entry name" value="MFS_Cyanate_Porter"/>
</dbReference>
<feature type="transmembrane region" description="Helical" evidence="6">
    <location>
        <begin position="83"/>
        <end position="106"/>
    </location>
</feature>
<dbReference type="InterPro" id="IPR020846">
    <property type="entry name" value="MFS_dom"/>
</dbReference>